<protein>
    <submittedName>
        <fullName evidence="1">Chromosome segregation protein SMC</fullName>
    </submittedName>
</protein>
<evidence type="ECO:0000313" key="1">
    <source>
        <dbReference type="EMBL" id="AYO29567.1"/>
    </source>
</evidence>
<organism evidence="1 2">
    <name type="scientific">Biomaibacter acetigenes</name>
    <dbReference type="NCBI Taxonomy" id="2316383"/>
    <lineage>
        <taxon>Bacteria</taxon>
        <taxon>Bacillati</taxon>
        <taxon>Bacillota</taxon>
        <taxon>Clostridia</taxon>
        <taxon>Thermosediminibacterales</taxon>
        <taxon>Tepidanaerobacteraceae</taxon>
        <taxon>Biomaibacter</taxon>
    </lineage>
</organism>
<accession>A0A3G2R3Q0</accession>
<proteinExistence type="predicted"/>
<sequence length="48" mass="5740">MLKNRIKTLEQEREKLLNQWTKNEGNKVNLLVRIMELEEQIEAMKKGA</sequence>
<dbReference type="RefSeq" id="WP_120767891.1">
    <property type="nucleotide sequence ID" value="NZ_CP033169.1"/>
</dbReference>
<dbReference type="KEGG" id="bacg:D2962_02145"/>
<evidence type="ECO:0000313" key="2">
    <source>
        <dbReference type="Proteomes" id="UP000280960"/>
    </source>
</evidence>
<gene>
    <name evidence="1" type="ORF">D2962_02145</name>
</gene>
<dbReference type="Proteomes" id="UP000280960">
    <property type="component" value="Chromosome"/>
</dbReference>
<keyword evidence="2" id="KW-1185">Reference proteome</keyword>
<dbReference type="AlphaFoldDB" id="A0A3G2R3Q0"/>
<name>A0A3G2R3Q0_9FIRM</name>
<reference evidence="1 2" key="1">
    <citation type="submission" date="2018-10" db="EMBL/GenBank/DDBJ databases">
        <authorList>
            <person name="Zhang X."/>
        </authorList>
    </citation>
    <scope>NUCLEOTIDE SEQUENCE [LARGE SCALE GENOMIC DNA]</scope>
    <source>
        <strain evidence="1 2">SK-G1</strain>
    </source>
</reference>
<dbReference type="EMBL" id="CP033169">
    <property type="protein sequence ID" value="AYO29567.1"/>
    <property type="molecule type" value="Genomic_DNA"/>
</dbReference>